<feature type="domain" description="tRNA methyltransferase TRMD/TRM10-type" evidence="18">
    <location>
        <begin position="1"/>
        <end position="250"/>
    </location>
</feature>
<dbReference type="PANTHER" id="PTHR46417:SF1">
    <property type="entry name" value="TRNA (GUANINE-N(1)-)-METHYLTRANSFERASE"/>
    <property type="match status" value="1"/>
</dbReference>
<keyword evidence="10 15" id="KW-0949">S-adenosyl-L-methionine</keyword>
<dbReference type="SUPFAM" id="SSF75217">
    <property type="entry name" value="alpha/beta knot"/>
    <property type="match status" value="1"/>
</dbReference>
<keyword evidence="11 15" id="KW-0819">tRNA processing</keyword>
<evidence type="ECO:0000256" key="13">
    <source>
        <dbReference type="ARBA" id="ARBA00033392"/>
    </source>
</evidence>
<dbReference type="Gene3D" id="3.40.1280.10">
    <property type="match status" value="1"/>
</dbReference>
<evidence type="ECO:0000256" key="10">
    <source>
        <dbReference type="ARBA" id="ARBA00022691"/>
    </source>
</evidence>
<evidence type="ECO:0000256" key="15">
    <source>
        <dbReference type="HAMAP-Rule" id="MF_00605"/>
    </source>
</evidence>
<dbReference type="CDD" id="cd18080">
    <property type="entry name" value="TrmD-like"/>
    <property type="match status" value="1"/>
</dbReference>
<evidence type="ECO:0000256" key="11">
    <source>
        <dbReference type="ARBA" id="ARBA00022694"/>
    </source>
</evidence>
<organism evidence="19 20">
    <name type="scientific">Nesterenkonia sphaerica</name>
    <dbReference type="NCBI Taxonomy" id="1804988"/>
    <lineage>
        <taxon>Bacteria</taxon>
        <taxon>Bacillati</taxon>
        <taxon>Actinomycetota</taxon>
        <taxon>Actinomycetes</taxon>
        <taxon>Micrococcales</taxon>
        <taxon>Micrococcaceae</taxon>
        <taxon>Nesterenkonia</taxon>
    </lineage>
</organism>
<keyword evidence="7 15" id="KW-0963">Cytoplasm</keyword>
<dbReference type="InterPro" id="IPR029028">
    <property type="entry name" value="Alpha/beta_knot_MTases"/>
</dbReference>
<dbReference type="AlphaFoldDB" id="A0A5R9ANC8"/>
<evidence type="ECO:0000259" key="18">
    <source>
        <dbReference type="Pfam" id="PF01746"/>
    </source>
</evidence>
<evidence type="ECO:0000256" key="17">
    <source>
        <dbReference type="RuleBase" id="RU003464"/>
    </source>
</evidence>
<dbReference type="GO" id="GO:0002939">
    <property type="term" value="P:tRNA N1-guanine methylation"/>
    <property type="evidence" value="ECO:0007669"/>
    <property type="project" value="TreeGrafter"/>
</dbReference>
<evidence type="ECO:0000256" key="2">
    <source>
        <dbReference type="ARBA" id="ARBA00004496"/>
    </source>
</evidence>
<keyword evidence="9 15" id="KW-0808">Transferase</keyword>
<dbReference type="EC" id="2.1.1.228" evidence="5 15"/>
<dbReference type="NCBIfam" id="NF000648">
    <property type="entry name" value="PRK00026.1"/>
    <property type="match status" value="1"/>
</dbReference>
<comment type="function">
    <text evidence="1 15 17">Specifically methylates guanosine-37 in various tRNAs.</text>
</comment>
<sequence length="254" mass="28161">MKIDLISILPEFFDSLNLSLIGRAQQDGLLQIQRHNLRDFTFDKHRSVDSPPAGGGAGMVMKPEPWALALDHVLEQRSDDAAHTPAAEAAGTGAAADAIDSPVLIIPTPSGEVFTQQTAQQLAQRKHLIFAPARFEGIDERFTEWAETRCQVRRLSIGDYVLNGGESAVVVMVEAITRLIPGVLGNEASLEEESHSDGLLEYPVYTKPAQWRGQEIPEVLLSGNHAKIQAWRRSQAEERTQRIRPDLWQKHQSC</sequence>
<dbReference type="Gene3D" id="1.10.1270.20">
    <property type="entry name" value="tRNA(m1g37)methyltransferase, domain 2"/>
    <property type="match status" value="1"/>
</dbReference>
<dbReference type="InterPro" id="IPR023148">
    <property type="entry name" value="tRNA_m1G_MeTrfase_C_sf"/>
</dbReference>
<evidence type="ECO:0000256" key="7">
    <source>
        <dbReference type="ARBA" id="ARBA00022490"/>
    </source>
</evidence>
<proteinExistence type="inferred from homology"/>
<evidence type="ECO:0000256" key="14">
    <source>
        <dbReference type="ARBA" id="ARBA00047783"/>
    </source>
</evidence>
<keyword evidence="8 15" id="KW-0489">Methyltransferase</keyword>
<evidence type="ECO:0000256" key="4">
    <source>
        <dbReference type="ARBA" id="ARBA00011738"/>
    </source>
</evidence>
<evidence type="ECO:0000256" key="8">
    <source>
        <dbReference type="ARBA" id="ARBA00022603"/>
    </source>
</evidence>
<gene>
    <name evidence="15 19" type="primary">trmD</name>
    <name evidence="19" type="ORF">FEF27_01655</name>
</gene>
<evidence type="ECO:0000313" key="19">
    <source>
        <dbReference type="EMBL" id="TLP79337.1"/>
    </source>
</evidence>
<dbReference type="PANTHER" id="PTHR46417">
    <property type="entry name" value="TRNA (GUANINE-N(1)-)-METHYLTRANSFERASE"/>
    <property type="match status" value="1"/>
</dbReference>
<comment type="similarity">
    <text evidence="3 15 17">Belongs to the RNA methyltransferase TrmD family.</text>
</comment>
<dbReference type="PIRSF" id="PIRSF000386">
    <property type="entry name" value="tRNA_mtase"/>
    <property type="match status" value="1"/>
</dbReference>
<dbReference type="InterPro" id="IPR002649">
    <property type="entry name" value="tRNA_m1G_MeTrfase_TrmD"/>
</dbReference>
<evidence type="ECO:0000256" key="12">
    <source>
        <dbReference type="ARBA" id="ARBA00029736"/>
    </source>
</evidence>
<name>A0A5R9ANC8_9MICC</name>
<evidence type="ECO:0000313" key="20">
    <source>
        <dbReference type="Proteomes" id="UP000306544"/>
    </source>
</evidence>
<evidence type="ECO:0000256" key="9">
    <source>
        <dbReference type="ARBA" id="ARBA00022679"/>
    </source>
</evidence>
<dbReference type="Pfam" id="PF01746">
    <property type="entry name" value="tRNA_m1G_MT"/>
    <property type="match status" value="1"/>
</dbReference>
<dbReference type="RefSeq" id="WP_138169098.1">
    <property type="nucleotide sequence ID" value="NZ_VAWA01000002.1"/>
</dbReference>
<dbReference type="OrthoDB" id="9807416at2"/>
<dbReference type="HAMAP" id="MF_00605">
    <property type="entry name" value="TrmD"/>
    <property type="match status" value="1"/>
</dbReference>
<evidence type="ECO:0000256" key="16">
    <source>
        <dbReference type="PIRSR" id="PIRSR000386-1"/>
    </source>
</evidence>
<comment type="caution">
    <text evidence="15">Lacks conserved residue(s) required for the propagation of feature annotation.</text>
</comment>
<evidence type="ECO:0000256" key="3">
    <source>
        <dbReference type="ARBA" id="ARBA00007630"/>
    </source>
</evidence>
<dbReference type="EMBL" id="VAWA01000002">
    <property type="protein sequence ID" value="TLP79337.1"/>
    <property type="molecule type" value="Genomic_DNA"/>
</dbReference>
<reference evidence="19 20" key="1">
    <citation type="submission" date="2019-05" db="EMBL/GenBank/DDBJ databases">
        <title>Nesterenkonia sp. GY239, isolated from the Southern Atlantic Ocean.</title>
        <authorList>
            <person name="Zhang G."/>
        </authorList>
    </citation>
    <scope>NUCLEOTIDE SEQUENCE [LARGE SCALE GENOMIC DNA]</scope>
    <source>
        <strain evidence="19 20">GY239</strain>
    </source>
</reference>
<evidence type="ECO:0000256" key="5">
    <source>
        <dbReference type="ARBA" id="ARBA00012807"/>
    </source>
</evidence>
<dbReference type="GO" id="GO:0052906">
    <property type="term" value="F:tRNA (guanine(37)-N1)-methyltransferase activity"/>
    <property type="evidence" value="ECO:0007669"/>
    <property type="project" value="UniProtKB-UniRule"/>
</dbReference>
<comment type="subunit">
    <text evidence="4 15 17">Homodimer.</text>
</comment>
<evidence type="ECO:0000256" key="6">
    <source>
        <dbReference type="ARBA" id="ARBA00014679"/>
    </source>
</evidence>
<dbReference type="GO" id="GO:0005829">
    <property type="term" value="C:cytosol"/>
    <property type="evidence" value="ECO:0007669"/>
    <property type="project" value="TreeGrafter"/>
</dbReference>
<comment type="caution">
    <text evidence="19">The sequence shown here is derived from an EMBL/GenBank/DDBJ whole genome shotgun (WGS) entry which is preliminary data.</text>
</comment>
<dbReference type="InterPro" id="IPR029026">
    <property type="entry name" value="tRNA_m1G_MTases_N"/>
</dbReference>
<dbReference type="Proteomes" id="UP000306544">
    <property type="component" value="Unassembled WGS sequence"/>
</dbReference>
<dbReference type="InterPro" id="IPR016009">
    <property type="entry name" value="tRNA_MeTrfase_TRMD/TRM10"/>
</dbReference>
<comment type="subcellular location">
    <subcellularLocation>
        <location evidence="2 15 17">Cytoplasm</location>
    </subcellularLocation>
</comment>
<comment type="catalytic activity">
    <reaction evidence="14 15 17">
        <text>guanosine(37) in tRNA + S-adenosyl-L-methionine = N(1)-methylguanosine(37) in tRNA + S-adenosyl-L-homocysteine + H(+)</text>
        <dbReference type="Rhea" id="RHEA:36899"/>
        <dbReference type="Rhea" id="RHEA-COMP:10145"/>
        <dbReference type="Rhea" id="RHEA-COMP:10147"/>
        <dbReference type="ChEBI" id="CHEBI:15378"/>
        <dbReference type="ChEBI" id="CHEBI:57856"/>
        <dbReference type="ChEBI" id="CHEBI:59789"/>
        <dbReference type="ChEBI" id="CHEBI:73542"/>
        <dbReference type="ChEBI" id="CHEBI:74269"/>
        <dbReference type="EC" id="2.1.1.228"/>
    </reaction>
</comment>
<dbReference type="NCBIfam" id="TIGR00088">
    <property type="entry name" value="trmD"/>
    <property type="match status" value="1"/>
</dbReference>
<feature type="binding site" evidence="15 16">
    <location>
        <begin position="157"/>
        <end position="162"/>
    </location>
    <ligand>
        <name>S-adenosyl-L-methionine</name>
        <dbReference type="ChEBI" id="CHEBI:59789"/>
    </ligand>
</feature>
<accession>A0A5R9ANC8</accession>
<evidence type="ECO:0000256" key="1">
    <source>
        <dbReference type="ARBA" id="ARBA00002634"/>
    </source>
</evidence>
<keyword evidence="20" id="KW-1185">Reference proteome</keyword>
<protein>
    <recommendedName>
        <fullName evidence="6 15">tRNA (guanine-N(1)-)-methyltransferase</fullName>
        <ecNumber evidence="5 15">2.1.1.228</ecNumber>
    </recommendedName>
    <alternativeName>
        <fullName evidence="12 15">M1G-methyltransferase</fullName>
    </alternativeName>
    <alternativeName>
        <fullName evidence="13 15">tRNA [GM37] methyltransferase</fullName>
    </alternativeName>
</protein>